<accession>A0A7D5JRQ0</accession>
<evidence type="ECO:0000313" key="3">
    <source>
        <dbReference type="Proteomes" id="UP000510889"/>
    </source>
</evidence>
<gene>
    <name evidence="2" type="primary">20</name>
    <name evidence="2" type="ORF">SEA_BRI160_20</name>
</gene>
<dbReference type="InterPro" id="IPR024412">
    <property type="entry name" value="Lsr2_dim_dom"/>
</dbReference>
<protein>
    <submittedName>
        <fullName evidence="2">Lsr2-like DNA bridging protein</fullName>
    </submittedName>
</protein>
<feature type="domain" description="Lsr2 dimerization" evidence="1">
    <location>
        <begin position="1"/>
        <end position="60"/>
    </location>
</feature>
<dbReference type="KEGG" id="vg:62648571"/>
<dbReference type="Gene3D" id="3.30.60.230">
    <property type="entry name" value="Lsr2, dimerization domain"/>
    <property type="match status" value="1"/>
</dbReference>
<organism evidence="2 3">
    <name type="scientific">Microbacterium phage Bri160</name>
    <dbReference type="NCBI Taxonomy" id="2743990"/>
    <lineage>
        <taxon>Viruses</taxon>
        <taxon>Duplodnaviria</taxon>
        <taxon>Heunggongvirae</taxon>
        <taxon>Uroviricota</taxon>
        <taxon>Caudoviricetes</taxon>
        <taxon>Orlajensenviridae</taxon>
        <taxon>Pelczarvirinae</taxon>
        <taxon>Paopuvirus</taxon>
        <taxon>Paopuvirus bri160</taxon>
    </lineage>
</organism>
<dbReference type="GeneID" id="62648571"/>
<dbReference type="Proteomes" id="UP000510889">
    <property type="component" value="Segment"/>
</dbReference>
<evidence type="ECO:0000313" key="2">
    <source>
        <dbReference type="EMBL" id="QLF83179.1"/>
    </source>
</evidence>
<dbReference type="RefSeq" id="YP_009996655.1">
    <property type="nucleotide sequence ID" value="NC_052934.1"/>
</dbReference>
<dbReference type="GO" id="GO:0003677">
    <property type="term" value="F:DNA binding"/>
    <property type="evidence" value="ECO:0007669"/>
    <property type="project" value="InterPro"/>
</dbReference>
<reference evidence="2 3" key="1">
    <citation type="submission" date="2020-05" db="EMBL/GenBank/DDBJ databases">
        <authorList>
            <person name="Thomas B.M."/>
            <person name="Anderson C.E."/>
            <person name="Brown M.J."/>
            <person name="Cox S.O."/>
            <person name="Downey J.L."/>
            <person name="Griffin B.T."/>
            <person name="Jensen A."/>
            <person name="Lee Y."/>
            <person name="Ludwig A.S."/>
            <person name="Moon M."/>
            <person name="Moran M.J."/>
            <person name="Packard T.D."/>
            <person name="Scott T.M."/>
            <person name="Spencer J.B."/>
            <person name="Vander Werff K.J."/>
            <person name="Wells B.M."/>
            <person name="Grose J.H."/>
            <person name="Breakwell D."/>
            <person name="Chamberlain J.D."/>
            <person name="Doxey E.C."/>
            <person name="Eastley D."/>
            <person name="Hendricks M.C."/>
            <person name="Pollenz R.S."/>
            <person name="Garlena R.A."/>
            <person name="Russell D.A."/>
            <person name="Pope W.H."/>
            <person name="Jacobs-Sera D."/>
            <person name="Hatfull G.F."/>
        </authorList>
    </citation>
    <scope>NUCLEOTIDE SEQUENCE [LARGE SCALE GENOMIC DNA]</scope>
</reference>
<dbReference type="InterPro" id="IPR042261">
    <property type="entry name" value="Lsr2-like_dimerization"/>
</dbReference>
<name>A0A7D5JRQ0_9CAUD</name>
<evidence type="ECO:0000259" key="1">
    <source>
        <dbReference type="Pfam" id="PF11774"/>
    </source>
</evidence>
<keyword evidence="3" id="KW-1185">Reference proteome</keyword>
<dbReference type="Pfam" id="PF11774">
    <property type="entry name" value="Lsr2"/>
    <property type="match status" value="1"/>
</dbReference>
<sequence length="70" mass="7775">MARRTIELLTDDLDGSDGDGVATVTFALQGTTWEIDLSPENAAQLDQLLQPYMDAGRRVKQPRRRRSGSL</sequence>
<proteinExistence type="predicted"/>
<dbReference type="EMBL" id="MT521990">
    <property type="protein sequence ID" value="QLF83179.1"/>
    <property type="molecule type" value="Genomic_DNA"/>
</dbReference>